<dbReference type="AlphaFoldDB" id="A0AAV1VL01"/>
<feature type="compositionally biased region" description="Basic and acidic residues" evidence="1">
    <location>
        <begin position="36"/>
        <end position="46"/>
    </location>
</feature>
<dbReference type="EMBL" id="CAKLBY020000378">
    <property type="protein sequence ID" value="CAK7946938.1"/>
    <property type="molecule type" value="Genomic_DNA"/>
</dbReference>
<protein>
    <submittedName>
        <fullName evidence="2">Uncharacterized protein</fullName>
    </submittedName>
</protein>
<comment type="caution">
    <text evidence="2">The sequence shown here is derived from an EMBL/GenBank/DDBJ whole genome shotgun (WGS) entry which is preliminary data.</text>
</comment>
<accession>A0AAV1VL01</accession>
<sequence length="141" mass="14972">MAGSNDLNPTRPTGHVRASPARGGQPVRASTVVRDSPAHEKSSATDDKILAALTALTSRMAKMESSQCERDESDKFLSAVENGMFTSALGANMCARQMMTDALMDSPEQKPAARPSLSRVPKHTESVFASLAPPKWADAAT</sequence>
<feature type="region of interest" description="Disordered" evidence="1">
    <location>
        <begin position="1"/>
        <end position="46"/>
    </location>
</feature>
<proteinExistence type="predicted"/>
<evidence type="ECO:0000256" key="1">
    <source>
        <dbReference type="SAM" id="MobiDB-lite"/>
    </source>
</evidence>
<evidence type="ECO:0000313" key="3">
    <source>
        <dbReference type="Proteomes" id="UP001162060"/>
    </source>
</evidence>
<organism evidence="2 3">
    <name type="scientific">Peronospora matthiolae</name>
    <dbReference type="NCBI Taxonomy" id="2874970"/>
    <lineage>
        <taxon>Eukaryota</taxon>
        <taxon>Sar</taxon>
        <taxon>Stramenopiles</taxon>
        <taxon>Oomycota</taxon>
        <taxon>Peronosporomycetes</taxon>
        <taxon>Peronosporales</taxon>
        <taxon>Peronosporaceae</taxon>
        <taxon>Peronospora</taxon>
    </lineage>
</organism>
<dbReference type="Proteomes" id="UP001162060">
    <property type="component" value="Unassembled WGS sequence"/>
</dbReference>
<gene>
    <name evidence="2" type="ORF">PM001_LOCUS32088</name>
</gene>
<name>A0AAV1VL01_9STRA</name>
<feature type="region of interest" description="Disordered" evidence="1">
    <location>
        <begin position="105"/>
        <end position="141"/>
    </location>
</feature>
<reference evidence="2" key="1">
    <citation type="submission" date="2024-01" db="EMBL/GenBank/DDBJ databases">
        <authorList>
            <person name="Webb A."/>
        </authorList>
    </citation>
    <scope>NUCLEOTIDE SEQUENCE</scope>
    <source>
        <strain evidence="2">Pm1</strain>
    </source>
</reference>
<evidence type="ECO:0000313" key="2">
    <source>
        <dbReference type="EMBL" id="CAK7946938.1"/>
    </source>
</evidence>
<feature type="compositionally biased region" description="Polar residues" evidence="1">
    <location>
        <begin position="1"/>
        <end position="11"/>
    </location>
</feature>